<dbReference type="Gramene" id="OE9A106528T1">
    <property type="protein sequence ID" value="OE9A106528C1"/>
    <property type="gene ID" value="OE9A106528"/>
</dbReference>
<protein>
    <submittedName>
        <fullName evidence="1">Plasma membrane ATPase 1</fullName>
    </submittedName>
</protein>
<proteinExistence type="predicted"/>
<feature type="non-terminal residue" evidence="1">
    <location>
        <position position="75"/>
    </location>
</feature>
<sequence length="75" mass="8673">TALTNRKDLGREAREAAWAAEQRTLNGLQFAEPKWFERGAYGDINLMAEEAKKARRNFKAERNPLSKARWRLLPS</sequence>
<dbReference type="Proteomes" id="UP000594638">
    <property type="component" value="Unassembled WGS sequence"/>
</dbReference>
<gene>
    <name evidence="1" type="ORF">OLEA9_A106528</name>
</gene>
<comment type="caution">
    <text evidence="1">The sequence shown here is derived from an EMBL/GenBank/DDBJ whole genome shotgun (WGS) entry which is preliminary data.</text>
</comment>
<dbReference type="AlphaFoldDB" id="A0A8S0U2T5"/>
<accession>A0A8S0U2T5</accession>
<evidence type="ECO:0000313" key="1">
    <source>
        <dbReference type="EMBL" id="CAA3012832.1"/>
    </source>
</evidence>
<name>A0A8S0U2T5_OLEEU</name>
<organism evidence="1 2">
    <name type="scientific">Olea europaea subsp. europaea</name>
    <dbReference type="NCBI Taxonomy" id="158383"/>
    <lineage>
        <taxon>Eukaryota</taxon>
        <taxon>Viridiplantae</taxon>
        <taxon>Streptophyta</taxon>
        <taxon>Embryophyta</taxon>
        <taxon>Tracheophyta</taxon>
        <taxon>Spermatophyta</taxon>
        <taxon>Magnoliopsida</taxon>
        <taxon>eudicotyledons</taxon>
        <taxon>Gunneridae</taxon>
        <taxon>Pentapetalae</taxon>
        <taxon>asterids</taxon>
        <taxon>lamiids</taxon>
        <taxon>Lamiales</taxon>
        <taxon>Oleaceae</taxon>
        <taxon>Oleeae</taxon>
        <taxon>Olea</taxon>
    </lineage>
</organism>
<evidence type="ECO:0000313" key="2">
    <source>
        <dbReference type="Proteomes" id="UP000594638"/>
    </source>
</evidence>
<dbReference type="EMBL" id="CACTIH010007412">
    <property type="protein sequence ID" value="CAA3012832.1"/>
    <property type="molecule type" value="Genomic_DNA"/>
</dbReference>
<keyword evidence="2" id="KW-1185">Reference proteome</keyword>
<reference evidence="1 2" key="1">
    <citation type="submission" date="2019-12" db="EMBL/GenBank/DDBJ databases">
        <authorList>
            <person name="Alioto T."/>
            <person name="Alioto T."/>
            <person name="Gomez Garrido J."/>
        </authorList>
    </citation>
    <scope>NUCLEOTIDE SEQUENCE [LARGE SCALE GENOMIC DNA]</scope>
</reference>